<dbReference type="InterPro" id="IPR014029">
    <property type="entry name" value="NADH_UbQ_OxRdtase_49kDa_CS"/>
</dbReference>
<feature type="domain" description="NADH-quinone oxidoreductase subunit D" evidence="8">
    <location>
        <begin position="151"/>
        <end position="436"/>
    </location>
</feature>
<dbReference type="Gene3D" id="1.10.645.10">
    <property type="entry name" value="Cytochrome-c3 Hydrogenase, chain B"/>
    <property type="match status" value="1"/>
</dbReference>
<dbReference type="GO" id="GO:0051287">
    <property type="term" value="F:NAD binding"/>
    <property type="evidence" value="ECO:0007669"/>
    <property type="project" value="InterPro"/>
</dbReference>
<evidence type="ECO:0000256" key="4">
    <source>
        <dbReference type="ARBA" id="ARBA00022967"/>
    </source>
</evidence>
<dbReference type="PANTHER" id="PTHR11993">
    <property type="entry name" value="NADH-UBIQUINONE OXIDOREDUCTASE 49 KDA SUBUNIT"/>
    <property type="match status" value="1"/>
</dbReference>
<keyword evidence="10" id="KW-1185">Reference proteome</keyword>
<name>F1YHY0_9ACTN</name>
<gene>
    <name evidence="6" type="primary">nuoD</name>
    <name evidence="9" type="ORF">SCNU_07473</name>
</gene>
<evidence type="ECO:0000256" key="3">
    <source>
        <dbReference type="ARBA" id="ARBA00022719"/>
    </source>
</evidence>
<accession>F1YHY0</accession>
<dbReference type="NCBIfam" id="TIGR01962">
    <property type="entry name" value="NuoD"/>
    <property type="match status" value="1"/>
</dbReference>
<dbReference type="Proteomes" id="UP000035065">
    <property type="component" value="Unassembled WGS sequence"/>
</dbReference>
<evidence type="ECO:0000259" key="8">
    <source>
        <dbReference type="Pfam" id="PF00346"/>
    </source>
</evidence>
<dbReference type="PROSITE" id="PS00535">
    <property type="entry name" value="COMPLEX1_49K"/>
    <property type="match status" value="1"/>
</dbReference>
<dbReference type="GO" id="GO:0050136">
    <property type="term" value="F:NADH dehydrogenase (quinone) (non-electrogenic) activity"/>
    <property type="evidence" value="ECO:0007669"/>
    <property type="project" value="UniProtKB-UniRule"/>
</dbReference>
<keyword evidence="5 6" id="KW-0520">NAD</keyword>
<dbReference type="EC" id="7.1.1.-" evidence="6"/>
<evidence type="ECO:0000256" key="1">
    <source>
        <dbReference type="ARBA" id="ARBA00005769"/>
    </source>
</evidence>
<evidence type="ECO:0000256" key="7">
    <source>
        <dbReference type="RuleBase" id="RU003685"/>
    </source>
</evidence>
<dbReference type="GO" id="GO:0048038">
    <property type="term" value="F:quinone binding"/>
    <property type="evidence" value="ECO:0007669"/>
    <property type="project" value="UniProtKB-KW"/>
</dbReference>
<keyword evidence="2 6" id="KW-0813">Transport</keyword>
<evidence type="ECO:0000256" key="5">
    <source>
        <dbReference type="ARBA" id="ARBA00023027"/>
    </source>
</evidence>
<sequence length="436" mass="47492">MTGRSSTFTVTGRDWEDVVTAVRERAAAGPDDERIIVNMGPQHPSTHGVLRLILEIDGETVTEARCGIGYLHTGIEKNLEFRTWTQGVAFVTRMDYLAPFFNEVAYCLAVEKLLGITDEIPARASVIRVLLMELNRIASHLVALATGGMELGAVTPMFLGFGAREKILDLFEDITGLRMNHAFIRPGGISQDLPDGAERKIADVLDALPGQIGEVESLLTENYIWKARTRGIGYLDLTGCMALGVTGPVLRSTGLPYDLRKSDPYCGYENYDFDVVTDTGCDAYGRYLIRVEEMKQSIRIARQCLAALEPGPVMVADRKLAWPADLAVGPDGMGNSPEHIAEIMGMSMESLIHHFKLVTEGMRVPAGQCYVAIESPRGELGVHMVSDGGTRPYRVHFRDPSFTNLQAVAAMCEGGLVADVITAVASIDPVMGGVDR</sequence>
<dbReference type="GO" id="GO:0005886">
    <property type="term" value="C:plasma membrane"/>
    <property type="evidence" value="ECO:0007669"/>
    <property type="project" value="UniProtKB-SubCell"/>
</dbReference>
<dbReference type="NCBIfam" id="NF004739">
    <property type="entry name" value="PRK06075.1"/>
    <property type="match status" value="1"/>
</dbReference>
<comment type="caution">
    <text evidence="9">The sequence shown here is derived from an EMBL/GenBank/DDBJ whole genome shotgun (WGS) entry which is preliminary data.</text>
</comment>
<dbReference type="STRING" id="644548.SCNU_07473"/>
<proteinExistence type="inferred from homology"/>
<keyword evidence="3 6" id="KW-0874">Quinone</keyword>
<dbReference type="PANTHER" id="PTHR11993:SF10">
    <property type="entry name" value="NADH DEHYDROGENASE [UBIQUINONE] IRON-SULFUR PROTEIN 2, MITOCHONDRIAL"/>
    <property type="match status" value="1"/>
</dbReference>
<organism evidence="9 10">
    <name type="scientific">Gordonia neofelifaecis NRRL B-59395</name>
    <dbReference type="NCBI Taxonomy" id="644548"/>
    <lineage>
        <taxon>Bacteria</taxon>
        <taxon>Bacillati</taxon>
        <taxon>Actinomycetota</taxon>
        <taxon>Actinomycetes</taxon>
        <taxon>Mycobacteriales</taxon>
        <taxon>Gordoniaceae</taxon>
        <taxon>Gordonia</taxon>
    </lineage>
</organism>
<dbReference type="InterPro" id="IPR022885">
    <property type="entry name" value="NDH1_su_D/H"/>
</dbReference>
<dbReference type="InterPro" id="IPR001135">
    <property type="entry name" value="NADH_Q_OxRdtase_suD"/>
</dbReference>
<dbReference type="InterPro" id="IPR029014">
    <property type="entry name" value="NiFe-Hase_large"/>
</dbReference>
<comment type="function">
    <text evidence="6">NDH-1 shuttles electrons from NADH, via FMN and iron-sulfur (Fe-S) centers, to quinones in the respiratory chain. The immediate electron acceptor for the enzyme in this species is believed to be a menaquinone. Couples the redox reaction to proton translocation (for every two electrons transferred, four hydrogen ions are translocated across the cytoplasmic membrane), and thus conserves the redox energy in a proton gradient.</text>
</comment>
<comment type="subcellular location">
    <subcellularLocation>
        <location evidence="6">Cell membrane</location>
        <topology evidence="6">Peripheral membrane protein</topology>
        <orientation evidence="6">Cytoplasmic side</orientation>
    </subcellularLocation>
</comment>
<evidence type="ECO:0000256" key="2">
    <source>
        <dbReference type="ARBA" id="ARBA00022448"/>
    </source>
</evidence>
<dbReference type="eggNOG" id="COG0649">
    <property type="taxonomic scope" value="Bacteria"/>
</dbReference>
<dbReference type="OrthoDB" id="9801496at2"/>
<evidence type="ECO:0000313" key="10">
    <source>
        <dbReference type="Proteomes" id="UP000035065"/>
    </source>
</evidence>
<reference evidence="9 10" key="1">
    <citation type="journal article" date="2011" name="J. Bacteriol.">
        <title>Draft Genome Sequence of Gordonia neofelifaecis NRRL B-59395, a Cholesterol-Degrading Actinomycete.</title>
        <authorList>
            <person name="Ge F."/>
            <person name="Li W."/>
            <person name="Chen G."/>
            <person name="Liu Y."/>
            <person name="Zhang G."/>
            <person name="Yong B."/>
            <person name="Wang Q."/>
            <person name="Wang N."/>
            <person name="Huang Z."/>
            <person name="Li W."/>
            <person name="Wang J."/>
            <person name="Wu C."/>
            <person name="Xie Q."/>
            <person name="Liu G."/>
        </authorList>
    </citation>
    <scope>NUCLEOTIDE SEQUENCE [LARGE SCALE GENOMIC DNA]</scope>
    <source>
        <strain evidence="9 10">NRRL B-59395</strain>
    </source>
</reference>
<comment type="subunit">
    <text evidence="6">NDH-1 is composed of 14 different subunits. Subunits NuoB, C, D, E, F, and G constitute the peripheral sector of the complex.</text>
</comment>
<keyword evidence="6" id="KW-0472">Membrane</keyword>
<dbReference type="EMBL" id="AEUD01000005">
    <property type="protein sequence ID" value="EGD55534.1"/>
    <property type="molecule type" value="Genomic_DNA"/>
</dbReference>
<comment type="similarity">
    <text evidence="1 6 7">Belongs to the complex I 49 kDa subunit family.</text>
</comment>
<dbReference type="RefSeq" id="WP_009678733.1">
    <property type="nucleotide sequence ID" value="NZ_AEUD01000005.1"/>
</dbReference>
<comment type="catalytic activity">
    <reaction evidence="6">
        <text>a quinone + NADH + 5 H(+)(in) = a quinol + NAD(+) + 4 H(+)(out)</text>
        <dbReference type="Rhea" id="RHEA:57888"/>
        <dbReference type="ChEBI" id="CHEBI:15378"/>
        <dbReference type="ChEBI" id="CHEBI:24646"/>
        <dbReference type="ChEBI" id="CHEBI:57540"/>
        <dbReference type="ChEBI" id="CHEBI:57945"/>
        <dbReference type="ChEBI" id="CHEBI:132124"/>
    </reaction>
</comment>
<dbReference type="AlphaFoldDB" id="F1YHY0"/>
<keyword evidence="9" id="KW-0560">Oxidoreductase</keyword>
<dbReference type="HAMAP" id="MF_01358">
    <property type="entry name" value="NDH1_NuoD"/>
    <property type="match status" value="1"/>
</dbReference>
<protein>
    <recommendedName>
        <fullName evidence="6">NADH-quinone oxidoreductase subunit D</fullName>
        <ecNumber evidence="6">7.1.1.-</ecNumber>
    </recommendedName>
    <alternativeName>
        <fullName evidence="6">NADH dehydrogenase I subunit D</fullName>
    </alternativeName>
    <alternativeName>
        <fullName evidence="6">NDH-1 subunit D</fullName>
    </alternativeName>
</protein>
<dbReference type="Pfam" id="PF00346">
    <property type="entry name" value="Complex1_49kDa"/>
    <property type="match status" value="1"/>
</dbReference>
<keyword evidence="6" id="KW-1003">Cell membrane</keyword>
<dbReference type="SUPFAM" id="SSF56762">
    <property type="entry name" value="HydB/Nqo4-like"/>
    <property type="match status" value="1"/>
</dbReference>
<keyword evidence="4 6" id="KW-1278">Translocase</keyword>
<evidence type="ECO:0000313" key="9">
    <source>
        <dbReference type="EMBL" id="EGD55534.1"/>
    </source>
</evidence>
<evidence type="ECO:0000256" key="6">
    <source>
        <dbReference type="HAMAP-Rule" id="MF_01358"/>
    </source>
</evidence>